<evidence type="ECO:0000256" key="4">
    <source>
        <dbReference type="ARBA" id="ARBA00022475"/>
    </source>
</evidence>
<keyword evidence="6 13" id="KW-0812">Transmembrane</keyword>
<keyword evidence="11 13" id="KW-0472">Membrane</keyword>
<feature type="transmembrane region" description="Helical" evidence="13">
    <location>
        <begin position="12"/>
        <end position="33"/>
    </location>
</feature>
<keyword evidence="4" id="KW-1003">Cell membrane</keyword>
<evidence type="ECO:0000256" key="10">
    <source>
        <dbReference type="ARBA" id="ARBA00023004"/>
    </source>
</evidence>
<evidence type="ECO:0000256" key="11">
    <source>
        <dbReference type="ARBA" id="ARBA00023136"/>
    </source>
</evidence>
<evidence type="ECO:0000313" key="16">
    <source>
        <dbReference type="Proteomes" id="UP000753724"/>
    </source>
</evidence>
<evidence type="ECO:0000256" key="5">
    <source>
        <dbReference type="ARBA" id="ARBA00022617"/>
    </source>
</evidence>
<reference evidence="16" key="1">
    <citation type="submission" date="2020-01" db="EMBL/GenBank/DDBJ databases">
        <title>Sphingomonas sp. strain CSW-10.</title>
        <authorList>
            <person name="Chen W.-M."/>
        </authorList>
    </citation>
    <scope>NUCLEOTIDE SEQUENCE [LARGE SCALE GENOMIC DNA]</scope>
    <source>
        <strain evidence="16">FSY-8</strain>
    </source>
</reference>
<keyword evidence="7" id="KW-0479">Metal-binding</keyword>
<evidence type="ECO:0000313" key="15">
    <source>
        <dbReference type="EMBL" id="NBC35013.1"/>
    </source>
</evidence>
<evidence type="ECO:0000256" key="3">
    <source>
        <dbReference type="ARBA" id="ARBA00022448"/>
    </source>
</evidence>
<evidence type="ECO:0000256" key="1">
    <source>
        <dbReference type="ARBA" id="ARBA00001970"/>
    </source>
</evidence>
<evidence type="ECO:0000256" key="7">
    <source>
        <dbReference type="ARBA" id="ARBA00022723"/>
    </source>
</evidence>
<dbReference type="RefSeq" id="WP_161716318.1">
    <property type="nucleotide sequence ID" value="NZ_JAAAPO010000001.1"/>
</dbReference>
<dbReference type="PANTHER" id="PTHR30529">
    <property type="entry name" value="CYTOCHROME B561"/>
    <property type="match status" value="1"/>
</dbReference>
<evidence type="ECO:0000256" key="13">
    <source>
        <dbReference type="SAM" id="Phobius"/>
    </source>
</evidence>
<dbReference type="Proteomes" id="UP000753724">
    <property type="component" value="Unassembled WGS sequence"/>
</dbReference>
<evidence type="ECO:0000256" key="9">
    <source>
        <dbReference type="ARBA" id="ARBA00022989"/>
    </source>
</evidence>
<dbReference type="PANTHER" id="PTHR30529:SF6">
    <property type="entry name" value="BLL0291 PROTEIN"/>
    <property type="match status" value="1"/>
</dbReference>
<feature type="transmembrane region" description="Helical" evidence="13">
    <location>
        <begin position="53"/>
        <end position="71"/>
    </location>
</feature>
<comment type="similarity">
    <text evidence="12">Belongs to the cytochrome b561 family.</text>
</comment>
<dbReference type="SUPFAM" id="SSF81342">
    <property type="entry name" value="Transmembrane di-heme cytochromes"/>
    <property type="match status" value="1"/>
</dbReference>
<accession>A0ABW9X907</accession>
<sequence>MGQAAGWSGVQKVLHWTMAAAIAVEVPVGFIMGWTYADKTPQGAAKHLLSSQIHHTLGLLLLAAVLWRLTLRMRNTAPPAPDGTSPAQARLASGLQGLLYLGMLIVPLSGWAALSSLGSGGGYPAPPIWFFGHDGFGPGGMIPHIVPPVPWNAHTLFKYGFFGAIHRWALIIGGCALALHIAGALMHQFVLRDGLIGRMWRG</sequence>
<dbReference type="Pfam" id="PF01292">
    <property type="entry name" value="Ni_hydr_CYTB"/>
    <property type="match status" value="1"/>
</dbReference>
<keyword evidence="5" id="KW-0349">Heme</keyword>
<keyword evidence="10" id="KW-0408">Iron</keyword>
<evidence type="ECO:0000256" key="8">
    <source>
        <dbReference type="ARBA" id="ARBA00022982"/>
    </source>
</evidence>
<comment type="subcellular location">
    <subcellularLocation>
        <location evidence="2">Cell membrane</location>
        <topology evidence="2">Multi-pass membrane protein</topology>
    </subcellularLocation>
</comment>
<proteinExistence type="inferred from homology"/>
<keyword evidence="9 13" id="KW-1133">Transmembrane helix</keyword>
<dbReference type="InterPro" id="IPR052168">
    <property type="entry name" value="Cytochrome_b561_oxidase"/>
</dbReference>
<organism evidence="15 16">
    <name type="scientific">Novosphingobium ovatum</name>
    <dbReference type="NCBI Taxonomy" id="1908523"/>
    <lineage>
        <taxon>Bacteria</taxon>
        <taxon>Pseudomonadati</taxon>
        <taxon>Pseudomonadota</taxon>
        <taxon>Alphaproteobacteria</taxon>
        <taxon>Sphingomonadales</taxon>
        <taxon>Sphingomonadaceae</taxon>
        <taxon>Novosphingobium</taxon>
    </lineage>
</organism>
<feature type="domain" description="Cytochrome b561 bacterial/Ni-hydrogenase" evidence="14">
    <location>
        <begin position="7"/>
        <end position="202"/>
    </location>
</feature>
<feature type="transmembrane region" description="Helical" evidence="13">
    <location>
        <begin position="168"/>
        <end position="191"/>
    </location>
</feature>
<dbReference type="InterPro" id="IPR016174">
    <property type="entry name" value="Di-haem_cyt_TM"/>
</dbReference>
<evidence type="ECO:0000259" key="14">
    <source>
        <dbReference type="Pfam" id="PF01292"/>
    </source>
</evidence>
<comment type="cofactor">
    <cofactor evidence="1">
        <name>heme b</name>
        <dbReference type="ChEBI" id="CHEBI:60344"/>
    </cofactor>
</comment>
<keyword evidence="8" id="KW-0249">Electron transport</keyword>
<gene>
    <name evidence="15" type="ORF">GTZ99_00395</name>
</gene>
<keyword evidence="16" id="KW-1185">Reference proteome</keyword>
<comment type="caution">
    <text evidence="15">The sequence shown here is derived from an EMBL/GenBank/DDBJ whole genome shotgun (WGS) entry which is preliminary data.</text>
</comment>
<evidence type="ECO:0000256" key="6">
    <source>
        <dbReference type="ARBA" id="ARBA00022692"/>
    </source>
</evidence>
<evidence type="ECO:0000256" key="12">
    <source>
        <dbReference type="ARBA" id="ARBA00037975"/>
    </source>
</evidence>
<evidence type="ECO:0000256" key="2">
    <source>
        <dbReference type="ARBA" id="ARBA00004651"/>
    </source>
</evidence>
<keyword evidence="3" id="KW-0813">Transport</keyword>
<dbReference type="InterPro" id="IPR011577">
    <property type="entry name" value="Cyt_b561_bac/Ni-Hgenase"/>
</dbReference>
<protein>
    <recommendedName>
        <fullName evidence="14">Cytochrome b561 bacterial/Ni-hydrogenase domain-containing protein</fullName>
    </recommendedName>
</protein>
<name>A0ABW9X907_9SPHN</name>
<dbReference type="EMBL" id="JAAAPO010000001">
    <property type="protein sequence ID" value="NBC35013.1"/>
    <property type="molecule type" value="Genomic_DNA"/>
</dbReference>
<feature type="transmembrane region" description="Helical" evidence="13">
    <location>
        <begin position="91"/>
        <end position="114"/>
    </location>
</feature>